<dbReference type="PANTHER" id="PTHR43485">
    <property type="entry name" value="HYDROGENASE-4 COMPONENT G"/>
    <property type="match status" value="1"/>
</dbReference>
<dbReference type="InterPro" id="IPR037232">
    <property type="entry name" value="NADH_quin_OxRdtase_su_C/D-like"/>
</dbReference>
<gene>
    <name evidence="5" type="ORF">DK846_11005</name>
</gene>
<protein>
    <submittedName>
        <fullName evidence="5">Hydrogenase</fullName>
    </submittedName>
</protein>
<evidence type="ECO:0000256" key="1">
    <source>
        <dbReference type="ARBA" id="ARBA00023002"/>
    </source>
</evidence>
<sequence>MTQALSGRILLKEDQTARYYRIPGGEIVSTIKDLKEKGLNLISIFGVEEFEGETGCSLLYVLENPGSEKMLILVSHGNGMARCSVSGIFPVASLFEREIADGFGIVFTGAFDTRRLFLHEAYPAGFHPLKKEVQNKPPTTVGENKPGDPYQFKTIEGSSVFQVPVGPVHAGIIEPGHFRFSVIGETIVNLEIRLGYLHRGLEKCAEGKTPEQTVRIAESISGDESAVNACGLCMAIEQICGVTIPPRAEYIRGVLLELERACSLLSDLAGMVTDIAHPVSASRFTVLREHIQREADQICGSRFLKGAICPGGVSDQISKESLDHLFKNAGEIERELDEIAGWVLSIPSVIDRFATTGVVQPELIRSLALSGPVARASGSFADTRINHPYGVYRERIPGQVCEQGGDVLARFTLKHQEIRASLRLIQELIVFLPEGPAKIPVQVHDGFALSMAESPRGMVLHWVYIRNGFIDRYKVRTASFCNWYAIEHAVIGNIVADFPVINKSLNLSYAGTDL</sequence>
<dbReference type="GO" id="GO:0048038">
    <property type="term" value="F:quinone binding"/>
    <property type="evidence" value="ECO:0007669"/>
    <property type="project" value="InterPro"/>
</dbReference>
<organism evidence="5 6">
    <name type="scientific">Methanospirillum lacunae</name>
    <dbReference type="NCBI Taxonomy" id="668570"/>
    <lineage>
        <taxon>Archaea</taxon>
        <taxon>Methanobacteriati</taxon>
        <taxon>Methanobacteriota</taxon>
        <taxon>Stenosarchaea group</taxon>
        <taxon>Methanomicrobia</taxon>
        <taxon>Methanomicrobiales</taxon>
        <taxon>Methanospirillaceae</taxon>
        <taxon>Methanospirillum</taxon>
    </lineage>
</organism>
<dbReference type="InterPro" id="IPR029014">
    <property type="entry name" value="NiFe-Hase_large"/>
</dbReference>
<comment type="caution">
    <text evidence="5">The sequence shown here is derived from an EMBL/GenBank/DDBJ whole genome shotgun (WGS) entry which is preliminary data.</text>
</comment>
<evidence type="ECO:0000259" key="3">
    <source>
        <dbReference type="Pfam" id="PF00329"/>
    </source>
</evidence>
<proteinExistence type="predicted"/>
<feature type="domain" description="NADH:ubiquinone oxidoreductase 30kDa subunit" evidence="3">
    <location>
        <begin position="27"/>
        <end position="134"/>
    </location>
</feature>
<dbReference type="InterPro" id="IPR001268">
    <property type="entry name" value="NADH_UbQ_OxRdtase_30kDa_su"/>
</dbReference>
<dbReference type="PANTHER" id="PTHR43485:SF1">
    <property type="entry name" value="FORMATE HYDROGENLYASE SUBUNIT 5-RELATED"/>
    <property type="match status" value="1"/>
</dbReference>
<dbReference type="Gene3D" id="3.30.460.80">
    <property type="entry name" value="NADH:ubiquinone oxidoreductase, 30kDa subunit"/>
    <property type="match status" value="1"/>
</dbReference>
<dbReference type="InterPro" id="IPR001135">
    <property type="entry name" value="NADH_Q_OxRdtase_suD"/>
</dbReference>
<dbReference type="GO" id="GO:0016651">
    <property type="term" value="F:oxidoreductase activity, acting on NAD(P)H"/>
    <property type="evidence" value="ECO:0007669"/>
    <property type="project" value="InterPro"/>
</dbReference>
<dbReference type="SUPFAM" id="SSF143243">
    <property type="entry name" value="Nqo5-like"/>
    <property type="match status" value="1"/>
</dbReference>
<dbReference type="Pfam" id="PF00329">
    <property type="entry name" value="Complex1_30kDa"/>
    <property type="match status" value="1"/>
</dbReference>
<dbReference type="AlphaFoldDB" id="A0A2V2N151"/>
<dbReference type="GO" id="GO:0051287">
    <property type="term" value="F:NAD binding"/>
    <property type="evidence" value="ECO:0007669"/>
    <property type="project" value="InterPro"/>
</dbReference>
<dbReference type="RefSeq" id="WP_109969004.1">
    <property type="nucleotide sequence ID" value="NZ_CP176093.1"/>
</dbReference>
<keyword evidence="6" id="KW-1185">Reference proteome</keyword>
<dbReference type="OrthoDB" id="43567at2157"/>
<dbReference type="SUPFAM" id="SSF56762">
    <property type="entry name" value="HydB/Nqo4-like"/>
    <property type="match status" value="1"/>
</dbReference>
<evidence type="ECO:0000313" key="5">
    <source>
        <dbReference type="EMBL" id="PWR71386.1"/>
    </source>
</evidence>
<keyword evidence="2" id="KW-0520">NAD</keyword>
<dbReference type="GO" id="GO:0008137">
    <property type="term" value="F:NADH dehydrogenase (ubiquinone) activity"/>
    <property type="evidence" value="ECO:0007669"/>
    <property type="project" value="InterPro"/>
</dbReference>
<feature type="domain" description="NADH-quinone oxidoreductase subunit D" evidence="4">
    <location>
        <begin position="287"/>
        <end position="439"/>
    </location>
</feature>
<reference evidence="5 6" key="1">
    <citation type="submission" date="2018-05" db="EMBL/GenBank/DDBJ databases">
        <title>Draft genome of Methanospirillum lacunae Ki8-1.</title>
        <authorList>
            <person name="Dueholm M.S."/>
            <person name="Nielsen P.H."/>
            <person name="Bakmann L.F."/>
            <person name="Otzen D.E."/>
        </authorList>
    </citation>
    <scope>NUCLEOTIDE SEQUENCE [LARGE SCALE GENOMIC DNA]</scope>
    <source>
        <strain evidence="5 6">Ki8-1</strain>
    </source>
</reference>
<dbReference type="Pfam" id="PF00346">
    <property type="entry name" value="Complex1_49kDa"/>
    <property type="match status" value="1"/>
</dbReference>
<dbReference type="Gene3D" id="1.10.645.10">
    <property type="entry name" value="Cytochrome-c3 Hydrogenase, chain B"/>
    <property type="match status" value="1"/>
</dbReference>
<dbReference type="Proteomes" id="UP000245657">
    <property type="component" value="Unassembled WGS sequence"/>
</dbReference>
<evidence type="ECO:0000259" key="4">
    <source>
        <dbReference type="Pfam" id="PF00346"/>
    </source>
</evidence>
<dbReference type="GeneID" id="97546986"/>
<dbReference type="EMBL" id="QGMY01000008">
    <property type="protein sequence ID" value="PWR71386.1"/>
    <property type="molecule type" value="Genomic_DNA"/>
</dbReference>
<evidence type="ECO:0000313" key="6">
    <source>
        <dbReference type="Proteomes" id="UP000245657"/>
    </source>
</evidence>
<dbReference type="InterPro" id="IPR052197">
    <property type="entry name" value="ComplexI_49kDa-like"/>
</dbReference>
<keyword evidence="1" id="KW-0560">Oxidoreductase</keyword>
<accession>A0A2V2N151</accession>
<name>A0A2V2N151_9EURY</name>
<evidence type="ECO:0000256" key="2">
    <source>
        <dbReference type="ARBA" id="ARBA00023027"/>
    </source>
</evidence>